<keyword evidence="9 13" id="KW-0479">Metal-binding</keyword>
<dbReference type="EC" id="2.4.2.8" evidence="5 13"/>
<evidence type="ECO:0000256" key="11">
    <source>
        <dbReference type="ARBA" id="ARBA00022741"/>
    </source>
</evidence>
<dbReference type="Proteomes" id="UP000266743">
    <property type="component" value="Chromosome 10"/>
</dbReference>
<dbReference type="GO" id="GO:0006166">
    <property type="term" value="P:purine ribonucleoside salvage"/>
    <property type="evidence" value="ECO:0007669"/>
    <property type="project" value="UniProtKB-KW"/>
</dbReference>
<dbReference type="GO" id="GO:0032264">
    <property type="term" value="P:IMP salvage"/>
    <property type="evidence" value="ECO:0007669"/>
    <property type="project" value="UniProtKB-UniPathway"/>
</dbReference>
<keyword evidence="11 13" id="KW-0547">Nucleotide-binding</keyword>
<dbReference type="InterPro" id="IPR050408">
    <property type="entry name" value="HGPRT"/>
</dbReference>
<comment type="pathway">
    <text evidence="3 13">Purine metabolism; IMP biosynthesis via salvage pathway; IMP from hypoxanthine: step 1/1.</text>
</comment>
<evidence type="ECO:0000256" key="6">
    <source>
        <dbReference type="ARBA" id="ARBA00022490"/>
    </source>
</evidence>
<evidence type="ECO:0000256" key="4">
    <source>
        <dbReference type="ARBA" id="ARBA00008391"/>
    </source>
</evidence>
<proteinExistence type="inferred from homology"/>
<dbReference type="NCBIfam" id="TIGR01203">
    <property type="entry name" value="HGPRTase"/>
    <property type="match status" value="1"/>
</dbReference>
<dbReference type="GO" id="GO:0006178">
    <property type="term" value="P:guanine salvage"/>
    <property type="evidence" value="ECO:0007669"/>
    <property type="project" value="TreeGrafter"/>
</dbReference>
<comment type="cofactor">
    <cofactor evidence="1 13">
        <name>Mg(2+)</name>
        <dbReference type="ChEBI" id="CHEBI:18420"/>
    </cofactor>
</comment>
<evidence type="ECO:0000256" key="10">
    <source>
        <dbReference type="ARBA" id="ARBA00022726"/>
    </source>
</evidence>
<dbReference type="FunFam" id="3.40.50.2020:FF:000046">
    <property type="entry name" value="Hypoxanthine-guanine phosphoribosyltransferase"/>
    <property type="match status" value="1"/>
</dbReference>
<evidence type="ECO:0000256" key="2">
    <source>
        <dbReference type="ARBA" id="ARBA00004496"/>
    </source>
</evidence>
<dbReference type="GO" id="GO:0046100">
    <property type="term" value="P:hypoxanthine metabolic process"/>
    <property type="evidence" value="ECO:0007669"/>
    <property type="project" value="TreeGrafter"/>
</dbReference>
<gene>
    <name evidence="15" type="primary">HGPRT</name>
    <name evidence="15" type="ORF">DPX39_100019500</name>
</gene>
<dbReference type="InterPro" id="IPR029057">
    <property type="entry name" value="PRTase-like"/>
</dbReference>
<evidence type="ECO:0000313" key="16">
    <source>
        <dbReference type="Proteomes" id="UP000266743"/>
    </source>
</evidence>
<comment type="catalytic activity">
    <reaction evidence="13">
        <text>IMP + diphosphate = hypoxanthine + 5-phospho-alpha-D-ribose 1-diphosphate</text>
        <dbReference type="Rhea" id="RHEA:17973"/>
        <dbReference type="ChEBI" id="CHEBI:17368"/>
        <dbReference type="ChEBI" id="CHEBI:33019"/>
        <dbReference type="ChEBI" id="CHEBI:58017"/>
        <dbReference type="ChEBI" id="CHEBI:58053"/>
        <dbReference type="EC" id="2.4.2.8"/>
    </reaction>
</comment>
<dbReference type="GO" id="GO:0005829">
    <property type="term" value="C:cytosol"/>
    <property type="evidence" value="ECO:0007669"/>
    <property type="project" value="TreeGrafter"/>
</dbReference>
<evidence type="ECO:0000256" key="5">
    <source>
        <dbReference type="ARBA" id="ARBA00011895"/>
    </source>
</evidence>
<evidence type="ECO:0000256" key="7">
    <source>
        <dbReference type="ARBA" id="ARBA00022676"/>
    </source>
</evidence>
<sequence length="210" mass="23386">MEPACKYDFATSVLFTEAELHTRMRGVAQRIADDYSNCNLKPLENPLVIVSVLRGSFVFTADMVRILGDFGVPTRVEFLRASSYGHDTKSCGRVDVKADGLCDIRGKHVLVLEDILDTALTLREVVDSLKKSEPASIKTLVAIDKPGGRKIPFTAEYVVADVPNVFVVGYGLDYDQSYREVRDVVILKPSVYETWGKELERRKAAVKAKL</sequence>
<feature type="domain" description="Phosphoribosyltransferase" evidence="14">
    <location>
        <begin position="31"/>
        <end position="174"/>
    </location>
</feature>
<dbReference type="GO" id="GO:0032263">
    <property type="term" value="P:GMP salvage"/>
    <property type="evidence" value="ECO:0007669"/>
    <property type="project" value="TreeGrafter"/>
</dbReference>
<evidence type="ECO:0000256" key="13">
    <source>
        <dbReference type="RuleBase" id="RU364099"/>
    </source>
</evidence>
<evidence type="ECO:0000256" key="12">
    <source>
        <dbReference type="ARBA" id="ARBA00022842"/>
    </source>
</evidence>
<dbReference type="GO" id="GO:0000287">
    <property type="term" value="F:magnesium ion binding"/>
    <property type="evidence" value="ECO:0007669"/>
    <property type="project" value="TreeGrafter"/>
</dbReference>
<reference evidence="15 16" key="1">
    <citation type="submission" date="2018-09" db="EMBL/GenBank/DDBJ databases">
        <title>whole genome sequence of T. equiperdum IVM-t1 strain.</title>
        <authorList>
            <person name="Suganuma K."/>
        </authorList>
    </citation>
    <scope>NUCLEOTIDE SEQUENCE [LARGE SCALE GENOMIC DNA]</scope>
    <source>
        <strain evidence="15 16">IVM-t1</strain>
    </source>
</reference>
<keyword evidence="6 13" id="KW-0963">Cytoplasm</keyword>
<dbReference type="CDD" id="cd06223">
    <property type="entry name" value="PRTases_typeI"/>
    <property type="match status" value="1"/>
</dbReference>
<protein>
    <recommendedName>
        <fullName evidence="5 13">Hypoxanthine phosphoribosyltransferase</fullName>
        <ecNumber evidence="5 13">2.4.2.8</ecNumber>
    </recommendedName>
</protein>
<evidence type="ECO:0000256" key="8">
    <source>
        <dbReference type="ARBA" id="ARBA00022679"/>
    </source>
</evidence>
<dbReference type="UniPathway" id="UPA00591">
    <property type="reaction ID" value="UER00648"/>
</dbReference>
<evidence type="ECO:0000259" key="14">
    <source>
        <dbReference type="Pfam" id="PF00156"/>
    </source>
</evidence>
<dbReference type="GO" id="GO:0000166">
    <property type="term" value="F:nucleotide binding"/>
    <property type="evidence" value="ECO:0007669"/>
    <property type="project" value="UniProtKB-KW"/>
</dbReference>
<organism evidence="15 16">
    <name type="scientific">Trypanosoma brucei equiperdum</name>
    <dbReference type="NCBI Taxonomy" id="630700"/>
    <lineage>
        <taxon>Eukaryota</taxon>
        <taxon>Discoba</taxon>
        <taxon>Euglenozoa</taxon>
        <taxon>Kinetoplastea</taxon>
        <taxon>Metakinetoplastina</taxon>
        <taxon>Trypanosomatida</taxon>
        <taxon>Trypanosomatidae</taxon>
        <taxon>Trypanosoma</taxon>
    </lineage>
</organism>
<dbReference type="AlphaFoldDB" id="A0A3L6KVY6"/>
<name>A0A3L6KVY6_9TRYP</name>
<dbReference type="Gene3D" id="3.40.50.2020">
    <property type="match status" value="1"/>
</dbReference>
<comment type="similarity">
    <text evidence="4 13">Belongs to the purine/pyrimidine phosphoribosyltransferase family.</text>
</comment>
<evidence type="ECO:0000256" key="3">
    <source>
        <dbReference type="ARBA" id="ARBA00004669"/>
    </source>
</evidence>
<comment type="subcellular location">
    <subcellularLocation>
        <location evidence="2 13">Cytoplasm</location>
    </subcellularLocation>
</comment>
<dbReference type="InterPro" id="IPR005904">
    <property type="entry name" value="Hxn_phspho_trans"/>
</dbReference>
<dbReference type="Pfam" id="PF00156">
    <property type="entry name" value="Pribosyltran"/>
    <property type="match status" value="1"/>
</dbReference>
<dbReference type="EMBL" id="QSBY01000010">
    <property type="protein sequence ID" value="RHW68553.1"/>
    <property type="molecule type" value="Genomic_DNA"/>
</dbReference>
<dbReference type="GO" id="GO:0004422">
    <property type="term" value="F:hypoxanthine phosphoribosyltransferase activity"/>
    <property type="evidence" value="ECO:0007669"/>
    <property type="project" value="InterPro"/>
</dbReference>
<dbReference type="PANTHER" id="PTHR43340">
    <property type="entry name" value="HYPOXANTHINE-GUANINE PHOSPHORIBOSYLTRANSFERASE"/>
    <property type="match status" value="1"/>
</dbReference>
<evidence type="ECO:0000256" key="1">
    <source>
        <dbReference type="ARBA" id="ARBA00001946"/>
    </source>
</evidence>
<comment type="caution">
    <text evidence="15">The sequence shown here is derived from an EMBL/GenBank/DDBJ whole genome shotgun (WGS) entry which is preliminary data.</text>
</comment>
<keyword evidence="10 13" id="KW-0660">Purine salvage</keyword>
<evidence type="ECO:0000256" key="9">
    <source>
        <dbReference type="ARBA" id="ARBA00022723"/>
    </source>
</evidence>
<accession>A0A3L6KVY6</accession>
<dbReference type="InterPro" id="IPR000836">
    <property type="entry name" value="PRTase_dom"/>
</dbReference>
<dbReference type="SUPFAM" id="SSF53271">
    <property type="entry name" value="PRTase-like"/>
    <property type="match status" value="1"/>
</dbReference>
<dbReference type="PANTHER" id="PTHR43340:SF1">
    <property type="entry name" value="HYPOXANTHINE PHOSPHORIBOSYLTRANSFERASE"/>
    <property type="match status" value="1"/>
</dbReference>
<keyword evidence="8 13" id="KW-0808">Transferase</keyword>
<keyword evidence="12 13" id="KW-0460">Magnesium</keyword>
<keyword evidence="7 13" id="KW-0328">Glycosyltransferase</keyword>
<evidence type="ECO:0000313" key="15">
    <source>
        <dbReference type="EMBL" id="RHW68553.1"/>
    </source>
</evidence>